<dbReference type="GO" id="GO:0008270">
    <property type="term" value="F:zinc ion binding"/>
    <property type="evidence" value="ECO:0007669"/>
    <property type="project" value="UniProtKB-KW"/>
</dbReference>
<keyword evidence="3" id="KW-0862">Zinc</keyword>
<name>A0AAD4QXV0_9BILA</name>
<dbReference type="Proteomes" id="UP001201812">
    <property type="component" value="Unassembled WGS sequence"/>
</dbReference>
<reference evidence="5" key="1">
    <citation type="submission" date="2022-01" db="EMBL/GenBank/DDBJ databases">
        <title>Genome Sequence Resource for Two Populations of Ditylenchus destructor, the Migratory Endoparasitic Phytonematode.</title>
        <authorList>
            <person name="Zhang H."/>
            <person name="Lin R."/>
            <person name="Xie B."/>
        </authorList>
    </citation>
    <scope>NUCLEOTIDE SEQUENCE</scope>
    <source>
        <strain evidence="5">BazhouSP</strain>
    </source>
</reference>
<evidence type="ECO:0000259" key="4">
    <source>
        <dbReference type="Pfam" id="PF04500"/>
    </source>
</evidence>
<dbReference type="Pfam" id="PF04500">
    <property type="entry name" value="FLYWCH"/>
    <property type="match status" value="1"/>
</dbReference>
<proteinExistence type="predicted"/>
<dbReference type="Gene3D" id="2.20.25.240">
    <property type="match status" value="1"/>
</dbReference>
<comment type="caution">
    <text evidence="5">The sequence shown here is derived from an EMBL/GenBank/DDBJ whole genome shotgun (WGS) entry which is preliminary data.</text>
</comment>
<dbReference type="InterPro" id="IPR007588">
    <property type="entry name" value="Znf_FLYWCH"/>
</dbReference>
<evidence type="ECO:0000256" key="2">
    <source>
        <dbReference type="ARBA" id="ARBA00022771"/>
    </source>
</evidence>
<protein>
    <submittedName>
        <fullName evidence="5">FLYWCH zinc finger domain-containing protein</fullName>
    </submittedName>
</protein>
<sequence>MGDRYEGTLDDFNSDLASEASEMEYDFPPQVPQIPNPETPQEEVLVKSKRNGDKFSHEGHLFWHTKKGKNCDIWVCDRSKSERCPVRIHTNVQKKVIRELHQHNHETNGARKFVHKVKQRLRDRAKDTVEEPSQIVSTVATNQPDYVKAHLPNKKSLKDIIKRQRKEVMRPPAVPDSADLYLIPDCYRTYSPHPGTVEQFLLCDSGDIIPDKQRILILGRSSTRQWIHLVKKIYIDGTFKIAPFHFNQVFAVMGERGGFVLPLMFDMILSAFPLLEPESVSLDYEIGLINSVKKKFDNVKLGGCLFHLSKNLKEHLKKNRDEQKNCTLYKRYCDEPDFAMSARMIVSMAFLRKDDIEDALESLYEFLPEELRPILDWFEEYYIGRPLRNGRRPALFAYEMWSVYQRTLDGEGRTNNHAEAAHRRLQTELAHDHPTLYALIDGLKKAQAARDVEYEEFVRGDAPPQKRQKFQMADARVLAILEDYENRTHIEILKGISQSYGMI</sequence>
<dbReference type="EMBL" id="JAKKPZ010000313">
    <property type="protein sequence ID" value="KAI1696674.1"/>
    <property type="molecule type" value="Genomic_DNA"/>
</dbReference>
<gene>
    <name evidence="5" type="ORF">DdX_18918</name>
</gene>
<keyword evidence="6" id="KW-1185">Reference proteome</keyword>
<keyword evidence="1" id="KW-0479">Metal-binding</keyword>
<feature type="domain" description="FLYWCH-type" evidence="4">
    <location>
        <begin position="46"/>
        <end position="105"/>
    </location>
</feature>
<evidence type="ECO:0000256" key="1">
    <source>
        <dbReference type="ARBA" id="ARBA00022723"/>
    </source>
</evidence>
<keyword evidence="2" id="KW-0863">Zinc-finger</keyword>
<evidence type="ECO:0000313" key="6">
    <source>
        <dbReference type="Proteomes" id="UP001201812"/>
    </source>
</evidence>
<evidence type="ECO:0000313" key="5">
    <source>
        <dbReference type="EMBL" id="KAI1696674.1"/>
    </source>
</evidence>
<organism evidence="5 6">
    <name type="scientific">Ditylenchus destructor</name>
    <dbReference type="NCBI Taxonomy" id="166010"/>
    <lineage>
        <taxon>Eukaryota</taxon>
        <taxon>Metazoa</taxon>
        <taxon>Ecdysozoa</taxon>
        <taxon>Nematoda</taxon>
        <taxon>Chromadorea</taxon>
        <taxon>Rhabditida</taxon>
        <taxon>Tylenchina</taxon>
        <taxon>Tylenchomorpha</taxon>
        <taxon>Sphaerularioidea</taxon>
        <taxon>Anguinidae</taxon>
        <taxon>Anguininae</taxon>
        <taxon>Ditylenchus</taxon>
    </lineage>
</organism>
<accession>A0AAD4QXV0</accession>
<evidence type="ECO:0000256" key="3">
    <source>
        <dbReference type="ARBA" id="ARBA00022833"/>
    </source>
</evidence>
<dbReference type="AlphaFoldDB" id="A0AAD4QXV0"/>